<evidence type="ECO:0000256" key="1">
    <source>
        <dbReference type="SAM" id="MobiDB-lite"/>
    </source>
</evidence>
<feature type="compositionally biased region" description="Basic and acidic residues" evidence="1">
    <location>
        <begin position="123"/>
        <end position="132"/>
    </location>
</feature>
<dbReference type="CDD" id="cd00093">
    <property type="entry name" value="HTH_XRE"/>
    <property type="match status" value="1"/>
</dbReference>
<feature type="domain" description="HTH cro/C1-type" evidence="2">
    <location>
        <begin position="24"/>
        <end position="77"/>
    </location>
</feature>
<comment type="caution">
    <text evidence="3">The sequence shown here is derived from an EMBL/GenBank/DDBJ whole genome shotgun (WGS) entry which is preliminary data.</text>
</comment>
<gene>
    <name evidence="3" type="ORF">ACFOWE_20280</name>
</gene>
<keyword evidence="4" id="KW-1185">Reference proteome</keyword>
<organism evidence="3 4">
    <name type="scientific">Planomonospora corallina</name>
    <dbReference type="NCBI Taxonomy" id="1806052"/>
    <lineage>
        <taxon>Bacteria</taxon>
        <taxon>Bacillati</taxon>
        <taxon>Actinomycetota</taxon>
        <taxon>Actinomycetes</taxon>
        <taxon>Streptosporangiales</taxon>
        <taxon>Streptosporangiaceae</taxon>
        <taxon>Planomonospora</taxon>
    </lineage>
</organism>
<sequence>MDVVDTRADAPGAPAPWAGFGHQLRRWRQRAGLTQAQVGARVGYDHSAISKLEGGRREPSPRLARHLDEVLGAGGELLAAYTASRHEETDGAAGVTGGGGSGPPPRNGGSRFGPLPGDIGETGDTKDTRGLEDAEGAGGVGTSGPGFPDLPGWPVRLPSNGLECPLHDDEGCTVPAPADALPVYLAFRDPGLPSGAGSDTVHVLCGLLVTCWRAAVERAAPETITVVEQALHAIARRTESLAGPYRRALRRLAAGYAQLAGELRMEHGQNGMAMAWLHRGLDWAAVSGDIASCAAILHDMSTVARLEYDTSSALGYARAIRAADPGRRWTAVVADLCEARAHALGGDALESRRHLARARTGLSRLGERDLAEAPWLCGARGEVYLESGTGGALRDLAALTADRSVARLAAEATERSLGSLAERMRPARLLFTLRLADCHACAGDPEAALAVAVPVLAEAATVPTALIGRELRGLRSRLAARWSGRPDVRDFAEHLGRGLL</sequence>
<name>A0ABV8I9B8_9ACTN</name>
<reference evidence="4" key="1">
    <citation type="journal article" date="2019" name="Int. J. Syst. Evol. Microbiol.">
        <title>The Global Catalogue of Microorganisms (GCM) 10K type strain sequencing project: providing services to taxonomists for standard genome sequencing and annotation.</title>
        <authorList>
            <consortium name="The Broad Institute Genomics Platform"/>
            <consortium name="The Broad Institute Genome Sequencing Center for Infectious Disease"/>
            <person name="Wu L."/>
            <person name="Ma J."/>
        </authorList>
    </citation>
    <scope>NUCLEOTIDE SEQUENCE [LARGE SCALE GENOMIC DNA]</scope>
    <source>
        <strain evidence="4">TBRC 4489</strain>
    </source>
</reference>
<dbReference type="InterPro" id="IPR010982">
    <property type="entry name" value="Lambda_DNA-bd_dom_sf"/>
</dbReference>
<protein>
    <submittedName>
        <fullName evidence="3">Helix-turn-helix domain-containing protein</fullName>
    </submittedName>
</protein>
<dbReference type="Pfam" id="PF13560">
    <property type="entry name" value="HTH_31"/>
    <property type="match status" value="1"/>
</dbReference>
<dbReference type="SUPFAM" id="SSF47413">
    <property type="entry name" value="lambda repressor-like DNA-binding domains"/>
    <property type="match status" value="1"/>
</dbReference>
<dbReference type="Proteomes" id="UP001595850">
    <property type="component" value="Unassembled WGS sequence"/>
</dbReference>
<dbReference type="InterPro" id="IPR001387">
    <property type="entry name" value="Cro/C1-type_HTH"/>
</dbReference>
<dbReference type="RefSeq" id="WP_377290093.1">
    <property type="nucleotide sequence ID" value="NZ_JBHSBM010000023.1"/>
</dbReference>
<evidence type="ECO:0000313" key="3">
    <source>
        <dbReference type="EMBL" id="MFC4060647.1"/>
    </source>
</evidence>
<dbReference type="Gene3D" id="1.10.260.40">
    <property type="entry name" value="lambda repressor-like DNA-binding domains"/>
    <property type="match status" value="1"/>
</dbReference>
<evidence type="ECO:0000259" key="2">
    <source>
        <dbReference type="PROSITE" id="PS50943"/>
    </source>
</evidence>
<evidence type="ECO:0000313" key="4">
    <source>
        <dbReference type="Proteomes" id="UP001595850"/>
    </source>
</evidence>
<feature type="region of interest" description="Disordered" evidence="1">
    <location>
        <begin position="86"/>
        <end position="146"/>
    </location>
</feature>
<dbReference type="PROSITE" id="PS50943">
    <property type="entry name" value="HTH_CROC1"/>
    <property type="match status" value="1"/>
</dbReference>
<accession>A0ABV8I9B8</accession>
<proteinExistence type="predicted"/>
<dbReference type="SMART" id="SM00530">
    <property type="entry name" value="HTH_XRE"/>
    <property type="match status" value="1"/>
</dbReference>
<dbReference type="EMBL" id="JBHSBM010000023">
    <property type="protein sequence ID" value="MFC4060647.1"/>
    <property type="molecule type" value="Genomic_DNA"/>
</dbReference>